<reference evidence="1" key="1">
    <citation type="journal article" date="2019" name="bioRxiv">
        <title>The Genome of the Zebra Mussel, Dreissena polymorpha: A Resource for Invasive Species Research.</title>
        <authorList>
            <person name="McCartney M.A."/>
            <person name="Auch B."/>
            <person name="Kono T."/>
            <person name="Mallez S."/>
            <person name="Zhang Y."/>
            <person name="Obille A."/>
            <person name="Becker A."/>
            <person name="Abrahante J.E."/>
            <person name="Garbe J."/>
            <person name="Badalamenti J.P."/>
            <person name="Herman A."/>
            <person name="Mangelson H."/>
            <person name="Liachko I."/>
            <person name="Sullivan S."/>
            <person name="Sone E.D."/>
            <person name="Koren S."/>
            <person name="Silverstein K.A.T."/>
            <person name="Beckman K.B."/>
            <person name="Gohl D.M."/>
        </authorList>
    </citation>
    <scope>NUCLEOTIDE SEQUENCE</scope>
    <source>
        <strain evidence="1">Duluth1</strain>
        <tissue evidence="1">Whole animal</tissue>
    </source>
</reference>
<proteinExistence type="predicted"/>
<dbReference type="EMBL" id="JAIWYP010000003">
    <property type="protein sequence ID" value="KAH3856380.1"/>
    <property type="molecule type" value="Genomic_DNA"/>
</dbReference>
<gene>
    <name evidence="1" type="ORF">DPMN_098967</name>
</gene>
<organism evidence="1 2">
    <name type="scientific">Dreissena polymorpha</name>
    <name type="common">Zebra mussel</name>
    <name type="synonym">Mytilus polymorpha</name>
    <dbReference type="NCBI Taxonomy" id="45954"/>
    <lineage>
        <taxon>Eukaryota</taxon>
        <taxon>Metazoa</taxon>
        <taxon>Spiralia</taxon>
        <taxon>Lophotrochozoa</taxon>
        <taxon>Mollusca</taxon>
        <taxon>Bivalvia</taxon>
        <taxon>Autobranchia</taxon>
        <taxon>Heteroconchia</taxon>
        <taxon>Euheterodonta</taxon>
        <taxon>Imparidentia</taxon>
        <taxon>Neoheterodontei</taxon>
        <taxon>Myida</taxon>
        <taxon>Dreissenoidea</taxon>
        <taxon>Dreissenidae</taxon>
        <taxon>Dreissena</taxon>
    </lineage>
</organism>
<reference evidence="1" key="2">
    <citation type="submission" date="2020-11" db="EMBL/GenBank/DDBJ databases">
        <authorList>
            <person name="McCartney M.A."/>
            <person name="Auch B."/>
            <person name="Kono T."/>
            <person name="Mallez S."/>
            <person name="Becker A."/>
            <person name="Gohl D.M."/>
            <person name="Silverstein K.A.T."/>
            <person name="Koren S."/>
            <person name="Bechman K.B."/>
            <person name="Herman A."/>
            <person name="Abrahante J.E."/>
            <person name="Garbe J."/>
        </authorList>
    </citation>
    <scope>NUCLEOTIDE SEQUENCE</scope>
    <source>
        <strain evidence="1">Duluth1</strain>
        <tissue evidence="1">Whole animal</tissue>
    </source>
</reference>
<dbReference type="Proteomes" id="UP000828390">
    <property type="component" value="Unassembled WGS sequence"/>
</dbReference>
<dbReference type="AlphaFoldDB" id="A0A9D4R7S5"/>
<sequence length="65" mass="7288">MCCPGLQHLIYGNTIRYRIRDVNPVPILGYRLTHTAQSRSAGFHVAAQQIKEIHARSALSTVPYP</sequence>
<protein>
    <submittedName>
        <fullName evidence="1">Uncharacterized protein</fullName>
    </submittedName>
</protein>
<evidence type="ECO:0000313" key="2">
    <source>
        <dbReference type="Proteomes" id="UP000828390"/>
    </source>
</evidence>
<comment type="caution">
    <text evidence="1">The sequence shown here is derived from an EMBL/GenBank/DDBJ whole genome shotgun (WGS) entry which is preliminary data.</text>
</comment>
<evidence type="ECO:0000313" key="1">
    <source>
        <dbReference type="EMBL" id="KAH3856380.1"/>
    </source>
</evidence>
<keyword evidence="2" id="KW-1185">Reference proteome</keyword>
<accession>A0A9D4R7S5</accession>
<name>A0A9D4R7S5_DREPO</name>